<keyword evidence="2" id="KW-1185">Reference proteome</keyword>
<dbReference type="Proteomes" id="UP001207468">
    <property type="component" value="Unassembled WGS sequence"/>
</dbReference>
<comment type="caution">
    <text evidence="1">The sequence shown here is derived from an EMBL/GenBank/DDBJ whole genome shotgun (WGS) entry which is preliminary data.</text>
</comment>
<name>A0ACC0TZX2_9AGAM</name>
<sequence>MTTPGSLSMIQSVLDQGLVEYRRRTHRDLSTHPLTAQLADCESPEAILAVFQEQLQGFSRFRDRSGGSLRATVHMLHNLSGTMAFPPANAIFAGIGVLLHASVVNDKHDLLLIEVFERLQYFFNRLNDYTRIPPSTAMTEILAKIMAEVLHILAILTNEVKQGRFKRYTRLLLHGTSDLDEAIMRLDILTREEAQITTTHILTVVYGLMRSSEMMREDSRIANENILMAVEGMTGITRGSAYHVVLAGFWPLKLLPNQRQARF</sequence>
<reference evidence="1" key="1">
    <citation type="submission" date="2021-03" db="EMBL/GenBank/DDBJ databases">
        <title>Evolutionary priming and transition to the ectomycorrhizal habit in an iconic lineage of mushroom-forming fungi: is preadaptation a requirement?</title>
        <authorList>
            <consortium name="DOE Joint Genome Institute"/>
            <person name="Looney B.P."/>
            <person name="Miyauchi S."/>
            <person name="Morin E."/>
            <person name="Drula E."/>
            <person name="Courty P.E."/>
            <person name="Chicoki N."/>
            <person name="Fauchery L."/>
            <person name="Kohler A."/>
            <person name="Kuo A."/>
            <person name="LaButti K."/>
            <person name="Pangilinan J."/>
            <person name="Lipzen A."/>
            <person name="Riley R."/>
            <person name="Andreopoulos W."/>
            <person name="He G."/>
            <person name="Johnson J."/>
            <person name="Barry K.W."/>
            <person name="Grigoriev I.V."/>
            <person name="Nagy L."/>
            <person name="Hibbett D."/>
            <person name="Henrissat B."/>
            <person name="Matheny P.B."/>
            <person name="Labbe J."/>
            <person name="Martin A.F."/>
        </authorList>
    </citation>
    <scope>NUCLEOTIDE SEQUENCE</scope>
    <source>
        <strain evidence="1">BPL698</strain>
    </source>
</reference>
<protein>
    <submittedName>
        <fullName evidence="1">Uncharacterized protein</fullName>
    </submittedName>
</protein>
<evidence type="ECO:0000313" key="2">
    <source>
        <dbReference type="Proteomes" id="UP001207468"/>
    </source>
</evidence>
<proteinExistence type="predicted"/>
<organism evidence="1 2">
    <name type="scientific">Russula earlei</name>
    <dbReference type="NCBI Taxonomy" id="71964"/>
    <lineage>
        <taxon>Eukaryota</taxon>
        <taxon>Fungi</taxon>
        <taxon>Dikarya</taxon>
        <taxon>Basidiomycota</taxon>
        <taxon>Agaricomycotina</taxon>
        <taxon>Agaricomycetes</taxon>
        <taxon>Russulales</taxon>
        <taxon>Russulaceae</taxon>
        <taxon>Russula</taxon>
    </lineage>
</organism>
<evidence type="ECO:0000313" key="1">
    <source>
        <dbReference type="EMBL" id="KAI9454078.1"/>
    </source>
</evidence>
<accession>A0ACC0TZX2</accession>
<dbReference type="EMBL" id="JAGFNK010000284">
    <property type="protein sequence ID" value="KAI9454078.1"/>
    <property type="molecule type" value="Genomic_DNA"/>
</dbReference>
<gene>
    <name evidence="1" type="ORF">F5148DRAFT_1230964</name>
</gene>